<dbReference type="Proteomes" id="UP001341840">
    <property type="component" value="Unassembled WGS sequence"/>
</dbReference>
<evidence type="ECO:0008006" key="3">
    <source>
        <dbReference type="Google" id="ProtNLM"/>
    </source>
</evidence>
<accession>A0ABU6R207</accession>
<reference evidence="1 2" key="1">
    <citation type="journal article" date="2023" name="Plants (Basel)">
        <title>Bridging the Gap: Combining Genomics and Transcriptomics Approaches to Understand Stylosanthes scabra, an Orphan Legume from the Brazilian Caatinga.</title>
        <authorList>
            <person name="Ferreira-Neto J.R.C."/>
            <person name="da Silva M.D."/>
            <person name="Binneck E."/>
            <person name="de Melo N.F."/>
            <person name="da Silva R.H."/>
            <person name="de Melo A.L.T.M."/>
            <person name="Pandolfi V."/>
            <person name="Bustamante F.O."/>
            <person name="Brasileiro-Vidal A.C."/>
            <person name="Benko-Iseppon A.M."/>
        </authorList>
    </citation>
    <scope>NUCLEOTIDE SEQUENCE [LARGE SCALE GENOMIC DNA]</scope>
    <source>
        <tissue evidence="1">Leaves</tissue>
    </source>
</reference>
<organism evidence="1 2">
    <name type="scientific">Stylosanthes scabra</name>
    <dbReference type="NCBI Taxonomy" id="79078"/>
    <lineage>
        <taxon>Eukaryota</taxon>
        <taxon>Viridiplantae</taxon>
        <taxon>Streptophyta</taxon>
        <taxon>Embryophyta</taxon>
        <taxon>Tracheophyta</taxon>
        <taxon>Spermatophyta</taxon>
        <taxon>Magnoliopsida</taxon>
        <taxon>eudicotyledons</taxon>
        <taxon>Gunneridae</taxon>
        <taxon>Pentapetalae</taxon>
        <taxon>rosids</taxon>
        <taxon>fabids</taxon>
        <taxon>Fabales</taxon>
        <taxon>Fabaceae</taxon>
        <taxon>Papilionoideae</taxon>
        <taxon>50 kb inversion clade</taxon>
        <taxon>dalbergioids sensu lato</taxon>
        <taxon>Dalbergieae</taxon>
        <taxon>Pterocarpus clade</taxon>
        <taxon>Stylosanthes</taxon>
    </lineage>
</organism>
<feature type="non-terminal residue" evidence="1">
    <location>
        <position position="54"/>
    </location>
</feature>
<evidence type="ECO:0000313" key="1">
    <source>
        <dbReference type="EMBL" id="MED6118068.1"/>
    </source>
</evidence>
<protein>
    <recommendedName>
        <fullName evidence="3">LysM domain-containing protein</fullName>
    </recommendedName>
</protein>
<comment type="caution">
    <text evidence="1">The sequence shown here is derived from an EMBL/GenBank/DDBJ whole genome shotgun (WGS) entry which is preliminary data.</text>
</comment>
<evidence type="ECO:0000313" key="2">
    <source>
        <dbReference type="Proteomes" id="UP001341840"/>
    </source>
</evidence>
<keyword evidence="2" id="KW-1185">Reference proteome</keyword>
<proteinExistence type="predicted"/>
<name>A0ABU6R207_9FABA</name>
<gene>
    <name evidence="1" type="ORF">PIB30_116086</name>
</gene>
<sequence>MANVHVHRALVDQGSSTDILFKTAFDKLGLEPQELRAYNEMLFGLGDIPVQPLG</sequence>
<dbReference type="EMBL" id="JASCZI010016462">
    <property type="protein sequence ID" value="MED6118068.1"/>
    <property type="molecule type" value="Genomic_DNA"/>
</dbReference>